<sequence length="52" mass="5855">MNGNEVRSYLLSPEELEELWARLGKPGELAPGIKAPKKRNKSSAHRPEDPKE</sequence>
<dbReference type="eggNOG" id="ENOG502ZG1F">
    <property type="taxonomic scope" value="Bacteria"/>
</dbReference>
<dbReference type="EMBL" id="CP000930">
    <property type="protein sequence ID" value="ABZ83009.1"/>
    <property type="molecule type" value="Genomic_DNA"/>
</dbReference>
<name>B0TF26_HELMI</name>
<dbReference type="AlphaFoldDB" id="B0TF26"/>
<feature type="region of interest" description="Disordered" evidence="1">
    <location>
        <begin position="26"/>
        <end position="52"/>
    </location>
</feature>
<proteinExistence type="predicted"/>
<reference evidence="2 3" key="1">
    <citation type="journal article" date="2008" name="J. Bacteriol.">
        <title>The genome of Heliobacterium modesticaldum, a phototrophic representative of the Firmicutes containing the simplest photosynthetic apparatus.</title>
        <authorList>
            <person name="Sattley W.M."/>
            <person name="Madigan M.T."/>
            <person name="Swingley W.D."/>
            <person name="Cheung P.C."/>
            <person name="Clocksin K.M."/>
            <person name="Conrad A.L."/>
            <person name="Dejesa L.C."/>
            <person name="Honchak B.M."/>
            <person name="Jung D.O."/>
            <person name="Karbach L.E."/>
            <person name="Kurdoglu A."/>
            <person name="Lahiri S."/>
            <person name="Mastrian S.D."/>
            <person name="Page L.E."/>
            <person name="Taylor H.L."/>
            <person name="Wang Z.T."/>
            <person name="Raymond J."/>
            <person name="Chen M."/>
            <person name="Blankenship R.E."/>
            <person name="Touchman J.W."/>
        </authorList>
    </citation>
    <scope>NUCLEOTIDE SEQUENCE [LARGE SCALE GENOMIC DNA]</scope>
    <source>
        <strain evidence="3">ATCC 51547 / Ice1</strain>
    </source>
</reference>
<evidence type="ECO:0000256" key="1">
    <source>
        <dbReference type="SAM" id="MobiDB-lite"/>
    </source>
</evidence>
<dbReference type="KEGG" id="hmo:HM1_0390"/>
<accession>B0TF26</accession>
<evidence type="ECO:0000313" key="3">
    <source>
        <dbReference type="Proteomes" id="UP000008550"/>
    </source>
</evidence>
<dbReference type="Proteomes" id="UP000008550">
    <property type="component" value="Chromosome"/>
</dbReference>
<organism evidence="2 3">
    <name type="scientific">Heliobacterium modesticaldum (strain ATCC 51547 / Ice1)</name>
    <dbReference type="NCBI Taxonomy" id="498761"/>
    <lineage>
        <taxon>Bacteria</taxon>
        <taxon>Bacillati</taxon>
        <taxon>Bacillota</taxon>
        <taxon>Clostridia</taxon>
        <taxon>Eubacteriales</taxon>
        <taxon>Heliobacteriaceae</taxon>
        <taxon>Heliomicrobium</taxon>
    </lineage>
</organism>
<gene>
    <name evidence="2" type="ORF">HM1_0390</name>
</gene>
<dbReference type="HOGENOM" id="CLU_3080562_0_0_9"/>
<evidence type="ECO:0000313" key="2">
    <source>
        <dbReference type="EMBL" id="ABZ83009.1"/>
    </source>
</evidence>
<protein>
    <submittedName>
        <fullName evidence="2">Uncharacterized protein</fullName>
    </submittedName>
</protein>
<dbReference type="RefSeq" id="WP_012281545.1">
    <property type="nucleotide sequence ID" value="NC_010337.2"/>
</dbReference>
<feature type="compositionally biased region" description="Basic residues" evidence="1">
    <location>
        <begin position="35"/>
        <end position="44"/>
    </location>
</feature>
<keyword evidence="3" id="KW-1185">Reference proteome</keyword>